<reference evidence="17 18" key="1">
    <citation type="submission" date="2020-08" db="EMBL/GenBank/DDBJ databases">
        <title>Genomic Encyclopedia of Type Strains, Phase IV (KMG-IV): sequencing the most valuable type-strain genomes for metagenomic binning, comparative biology and taxonomic classification.</title>
        <authorList>
            <person name="Goeker M."/>
        </authorList>
    </citation>
    <scope>NUCLEOTIDE SEQUENCE [LARGE SCALE GENOMIC DNA]</scope>
    <source>
        <strain evidence="17 18">DSM 29781</strain>
    </source>
</reference>
<evidence type="ECO:0000256" key="13">
    <source>
        <dbReference type="ARBA" id="ARBA00023004"/>
    </source>
</evidence>
<comment type="similarity">
    <text evidence="4 16">Belongs to the cytochrome P450 family.</text>
</comment>
<dbReference type="InterPro" id="IPR017972">
    <property type="entry name" value="Cyt_P450_CS"/>
</dbReference>
<sequence>MQSSTSGATPSLHVAAEPIPTPPRLPVLGNLLQLPRGRLTQHLMGVAPDFDGIFEIDFAGFRVPFVTSAALAAELCDEKRFRKIVKPPLSILRALAGDGLFTAHQDEPNWGKAHRILVPAFAQRARRAYFDAMLDVAGQLVAKWEASAGAPIEVSEDMTRLTLDTIALCGFGYRFESFASAELHPFLQAMGRVLDETMGRLTRHRWLTRARFMSNRRYDRDIAEMHALVDEVIRERRAHPVQSRDLLGLMLEAVDPVSKEGLDDANIRYQVITFLIAGHETTSGLLSFVLRLLLEHPEVLAQARDEVDAVLAGGRTPEYDDLGRLDVIDRILKETLRLWPTAPAFAVAPFEDTLLGGRYPIARNRQVTVLLPSLHRDPKVWTDPERFDIDRFLPENEAKIPSAAYKPFGNGQRSCIGRQFAIMEAKLALALILQRLEFECADGRPTAAIRETLTLKPDGFRLRVRRRAPGRAAAAAA</sequence>
<evidence type="ECO:0000256" key="1">
    <source>
        <dbReference type="ARBA" id="ARBA00001917"/>
    </source>
</evidence>
<keyword evidence="9 15" id="KW-0479">Metal-binding</keyword>
<accession>A0A7W8HLJ5</accession>
<evidence type="ECO:0000256" key="14">
    <source>
        <dbReference type="ARBA" id="ARBA00023033"/>
    </source>
</evidence>
<comment type="cofactor">
    <cofactor evidence="2">
        <name>FAD</name>
        <dbReference type="ChEBI" id="CHEBI:57692"/>
    </cofactor>
</comment>
<dbReference type="PANTHER" id="PTHR24291:SF50">
    <property type="entry name" value="BIFUNCTIONAL ALBAFLAVENONE MONOOXYGENASE_TERPENE SYNTHASE"/>
    <property type="match status" value="1"/>
</dbReference>
<keyword evidence="8" id="KW-0288">FMN</keyword>
<keyword evidence="11" id="KW-0521">NADP</keyword>
<dbReference type="RefSeq" id="WP_183969767.1">
    <property type="nucleotide sequence ID" value="NZ_BAABEW010000024.1"/>
</dbReference>
<keyword evidence="10" id="KW-0274">FAD</keyword>
<keyword evidence="5" id="KW-0813">Transport</keyword>
<comment type="cofactor">
    <cofactor evidence="15">
        <name>heme</name>
        <dbReference type="ChEBI" id="CHEBI:30413"/>
    </cofactor>
</comment>
<comment type="cofactor">
    <cofactor evidence="1">
        <name>FMN</name>
        <dbReference type="ChEBI" id="CHEBI:58210"/>
    </cofactor>
</comment>
<dbReference type="InterPro" id="IPR050196">
    <property type="entry name" value="Cytochrome_P450_Monoox"/>
</dbReference>
<dbReference type="GO" id="GO:0004497">
    <property type="term" value="F:monooxygenase activity"/>
    <property type="evidence" value="ECO:0007669"/>
    <property type="project" value="UniProtKB-KW"/>
</dbReference>
<evidence type="ECO:0000256" key="10">
    <source>
        <dbReference type="ARBA" id="ARBA00022827"/>
    </source>
</evidence>
<dbReference type="PANTHER" id="PTHR24291">
    <property type="entry name" value="CYTOCHROME P450 FAMILY 4"/>
    <property type="match status" value="1"/>
</dbReference>
<dbReference type="Pfam" id="PF00067">
    <property type="entry name" value="p450"/>
    <property type="match status" value="1"/>
</dbReference>
<keyword evidence="7" id="KW-0285">Flavoprotein</keyword>
<evidence type="ECO:0000256" key="7">
    <source>
        <dbReference type="ARBA" id="ARBA00022630"/>
    </source>
</evidence>
<dbReference type="Gene3D" id="1.10.630.10">
    <property type="entry name" value="Cytochrome P450"/>
    <property type="match status" value="1"/>
</dbReference>
<evidence type="ECO:0000256" key="11">
    <source>
        <dbReference type="ARBA" id="ARBA00022857"/>
    </source>
</evidence>
<dbReference type="SUPFAM" id="SSF48264">
    <property type="entry name" value="Cytochrome P450"/>
    <property type="match status" value="1"/>
</dbReference>
<evidence type="ECO:0000256" key="16">
    <source>
        <dbReference type="RuleBase" id="RU000461"/>
    </source>
</evidence>
<dbReference type="GO" id="GO:0005506">
    <property type="term" value="F:iron ion binding"/>
    <property type="evidence" value="ECO:0007669"/>
    <property type="project" value="InterPro"/>
</dbReference>
<evidence type="ECO:0000256" key="6">
    <source>
        <dbReference type="ARBA" id="ARBA00022617"/>
    </source>
</evidence>
<dbReference type="InterPro" id="IPR036396">
    <property type="entry name" value="Cyt_P450_sf"/>
</dbReference>
<keyword evidence="18" id="KW-1185">Reference proteome</keyword>
<protein>
    <submittedName>
        <fullName evidence="17">Cytochrome P450</fullName>
    </submittedName>
</protein>
<keyword evidence="13 15" id="KW-0408">Iron</keyword>
<evidence type="ECO:0000256" key="2">
    <source>
        <dbReference type="ARBA" id="ARBA00001974"/>
    </source>
</evidence>
<comment type="caution">
    <text evidence="17">The sequence shown here is derived from an EMBL/GenBank/DDBJ whole genome shotgun (WGS) entry which is preliminary data.</text>
</comment>
<keyword evidence="12 16" id="KW-0560">Oxidoreductase</keyword>
<dbReference type="InterPro" id="IPR002401">
    <property type="entry name" value="Cyt_P450_E_grp-I"/>
</dbReference>
<proteinExistence type="inferred from homology"/>
<name>A0A7W8HLJ5_9BURK</name>
<dbReference type="AlphaFoldDB" id="A0A7W8HLJ5"/>
<evidence type="ECO:0000313" key="17">
    <source>
        <dbReference type="EMBL" id="MBB5273330.1"/>
    </source>
</evidence>
<dbReference type="CDD" id="cd11068">
    <property type="entry name" value="CYP120A1"/>
    <property type="match status" value="1"/>
</dbReference>
<dbReference type="PRINTS" id="PR00463">
    <property type="entry name" value="EP450I"/>
</dbReference>
<keyword evidence="14 16" id="KW-0503">Monooxygenase</keyword>
<comment type="similarity">
    <text evidence="3">In the N-terminal section; belongs to the cytochrome P450 family.</text>
</comment>
<keyword evidence="6 15" id="KW-0349">Heme</keyword>
<dbReference type="EMBL" id="JACHGB010000006">
    <property type="protein sequence ID" value="MBB5273330.1"/>
    <property type="molecule type" value="Genomic_DNA"/>
</dbReference>
<feature type="binding site" description="axial binding residue" evidence="15">
    <location>
        <position position="415"/>
    </location>
    <ligand>
        <name>heme</name>
        <dbReference type="ChEBI" id="CHEBI:30413"/>
    </ligand>
    <ligandPart>
        <name>Fe</name>
        <dbReference type="ChEBI" id="CHEBI:18248"/>
    </ligandPart>
</feature>
<dbReference type="FunFam" id="1.10.630.10:FF:000040">
    <property type="entry name" value="Bifunctional cytochrome P450/NADPH--P450 reductase"/>
    <property type="match status" value="1"/>
</dbReference>
<dbReference type="GO" id="GO:0016705">
    <property type="term" value="F:oxidoreductase activity, acting on paired donors, with incorporation or reduction of molecular oxygen"/>
    <property type="evidence" value="ECO:0007669"/>
    <property type="project" value="InterPro"/>
</dbReference>
<evidence type="ECO:0000256" key="3">
    <source>
        <dbReference type="ARBA" id="ARBA00010018"/>
    </source>
</evidence>
<evidence type="ECO:0000256" key="8">
    <source>
        <dbReference type="ARBA" id="ARBA00022643"/>
    </source>
</evidence>
<organism evidence="17 18">
    <name type="scientific">Quisquiliibacterium transsilvanicum</name>
    <dbReference type="NCBI Taxonomy" id="1549638"/>
    <lineage>
        <taxon>Bacteria</taxon>
        <taxon>Pseudomonadati</taxon>
        <taxon>Pseudomonadota</taxon>
        <taxon>Betaproteobacteria</taxon>
        <taxon>Burkholderiales</taxon>
        <taxon>Burkholderiaceae</taxon>
        <taxon>Quisquiliibacterium</taxon>
    </lineage>
</organism>
<evidence type="ECO:0000256" key="12">
    <source>
        <dbReference type="ARBA" id="ARBA00023002"/>
    </source>
</evidence>
<evidence type="ECO:0000313" key="18">
    <source>
        <dbReference type="Proteomes" id="UP000532440"/>
    </source>
</evidence>
<evidence type="ECO:0000256" key="4">
    <source>
        <dbReference type="ARBA" id="ARBA00010617"/>
    </source>
</evidence>
<evidence type="ECO:0000256" key="5">
    <source>
        <dbReference type="ARBA" id="ARBA00022448"/>
    </source>
</evidence>
<dbReference type="InterPro" id="IPR001128">
    <property type="entry name" value="Cyt_P450"/>
</dbReference>
<dbReference type="PROSITE" id="PS00086">
    <property type="entry name" value="CYTOCHROME_P450"/>
    <property type="match status" value="1"/>
</dbReference>
<evidence type="ECO:0000256" key="15">
    <source>
        <dbReference type="PIRSR" id="PIRSR602401-1"/>
    </source>
</evidence>
<dbReference type="PRINTS" id="PR00385">
    <property type="entry name" value="P450"/>
</dbReference>
<dbReference type="GO" id="GO:0020037">
    <property type="term" value="F:heme binding"/>
    <property type="evidence" value="ECO:0007669"/>
    <property type="project" value="InterPro"/>
</dbReference>
<gene>
    <name evidence="17" type="ORF">HNQ70_003358</name>
</gene>
<dbReference type="Proteomes" id="UP000532440">
    <property type="component" value="Unassembled WGS sequence"/>
</dbReference>
<evidence type="ECO:0000256" key="9">
    <source>
        <dbReference type="ARBA" id="ARBA00022723"/>
    </source>
</evidence>